<organism evidence="5 6">
    <name type="scientific">Capronia epimyces CBS 606.96</name>
    <dbReference type="NCBI Taxonomy" id="1182542"/>
    <lineage>
        <taxon>Eukaryota</taxon>
        <taxon>Fungi</taxon>
        <taxon>Dikarya</taxon>
        <taxon>Ascomycota</taxon>
        <taxon>Pezizomycotina</taxon>
        <taxon>Eurotiomycetes</taxon>
        <taxon>Chaetothyriomycetidae</taxon>
        <taxon>Chaetothyriales</taxon>
        <taxon>Herpotrichiellaceae</taxon>
        <taxon>Capronia</taxon>
    </lineage>
</organism>
<keyword evidence="3" id="KW-0539">Nucleus</keyword>
<evidence type="ECO:0000256" key="1">
    <source>
        <dbReference type="ARBA" id="ARBA00004123"/>
    </source>
</evidence>
<evidence type="ECO:0000313" key="6">
    <source>
        <dbReference type="Proteomes" id="UP000019478"/>
    </source>
</evidence>
<comment type="similarity">
    <text evidence="2">Belongs to the ESS2 family.</text>
</comment>
<feature type="compositionally biased region" description="Low complexity" evidence="4">
    <location>
        <begin position="153"/>
        <end position="164"/>
    </location>
</feature>
<dbReference type="GO" id="GO:0071013">
    <property type="term" value="C:catalytic step 2 spliceosome"/>
    <property type="evidence" value="ECO:0007669"/>
    <property type="project" value="TreeGrafter"/>
</dbReference>
<feature type="region of interest" description="Disordered" evidence="4">
    <location>
        <begin position="479"/>
        <end position="587"/>
    </location>
</feature>
<evidence type="ECO:0000313" key="5">
    <source>
        <dbReference type="EMBL" id="EXJ79881.1"/>
    </source>
</evidence>
<dbReference type="eggNOG" id="KOG2627">
    <property type="taxonomic scope" value="Eukaryota"/>
</dbReference>
<keyword evidence="6" id="KW-1185">Reference proteome</keyword>
<dbReference type="OrthoDB" id="19679at2759"/>
<dbReference type="PANTHER" id="PTHR12940:SF0">
    <property type="entry name" value="SPLICING FACTOR ESS-2 HOMOLOG"/>
    <property type="match status" value="1"/>
</dbReference>
<feature type="region of interest" description="Disordered" evidence="4">
    <location>
        <begin position="104"/>
        <end position="173"/>
    </location>
</feature>
<feature type="region of interest" description="Disordered" evidence="4">
    <location>
        <begin position="1"/>
        <end position="41"/>
    </location>
</feature>
<evidence type="ECO:0000256" key="4">
    <source>
        <dbReference type="SAM" id="MobiDB-lite"/>
    </source>
</evidence>
<dbReference type="EMBL" id="AMGY01000007">
    <property type="protein sequence ID" value="EXJ79881.1"/>
    <property type="molecule type" value="Genomic_DNA"/>
</dbReference>
<feature type="compositionally biased region" description="Low complexity" evidence="4">
    <location>
        <begin position="1"/>
        <end position="13"/>
    </location>
</feature>
<feature type="compositionally biased region" description="Gly residues" evidence="4">
    <location>
        <begin position="292"/>
        <end position="302"/>
    </location>
</feature>
<accession>W9XSE7</accession>
<gene>
    <name evidence="5" type="ORF">A1O3_08166</name>
</gene>
<feature type="compositionally biased region" description="Low complexity" evidence="4">
    <location>
        <begin position="303"/>
        <end position="316"/>
    </location>
</feature>
<dbReference type="GeneID" id="19172255"/>
<evidence type="ECO:0008006" key="7">
    <source>
        <dbReference type="Google" id="ProtNLM"/>
    </source>
</evidence>
<feature type="compositionally biased region" description="Polar residues" evidence="4">
    <location>
        <begin position="23"/>
        <end position="33"/>
    </location>
</feature>
<dbReference type="Pfam" id="PF09751">
    <property type="entry name" value="Es2"/>
    <property type="match status" value="1"/>
</dbReference>
<dbReference type="Proteomes" id="UP000019478">
    <property type="component" value="Unassembled WGS sequence"/>
</dbReference>
<dbReference type="STRING" id="1182542.W9XSE7"/>
<name>W9XSE7_9EURO</name>
<dbReference type="HOGENOM" id="CLU_024820_0_0_1"/>
<feature type="region of interest" description="Disordered" evidence="4">
    <location>
        <begin position="419"/>
        <end position="440"/>
    </location>
</feature>
<reference evidence="5 6" key="1">
    <citation type="submission" date="2013-03" db="EMBL/GenBank/DDBJ databases">
        <title>The Genome Sequence of Capronia epimyces CBS 606.96.</title>
        <authorList>
            <consortium name="The Broad Institute Genomics Platform"/>
            <person name="Cuomo C."/>
            <person name="de Hoog S."/>
            <person name="Gorbushina A."/>
            <person name="Walker B."/>
            <person name="Young S.K."/>
            <person name="Zeng Q."/>
            <person name="Gargeya S."/>
            <person name="Fitzgerald M."/>
            <person name="Haas B."/>
            <person name="Abouelleil A."/>
            <person name="Allen A.W."/>
            <person name="Alvarado L."/>
            <person name="Arachchi H.M."/>
            <person name="Berlin A.M."/>
            <person name="Chapman S.B."/>
            <person name="Gainer-Dewar J."/>
            <person name="Goldberg J."/>
            <person name="Griggs A."/>
            <person name="Gujja S."/>
            <person name="Hansen M."/>
            <person name="Howarth C."/>
            <person name="Imamovic A."/>
            <person name="Ireland A."/>
            <person name="Larimer J."/>
            <person name="McCowan C."/>
            <person name="Murphy C."/>
            <person name="Pearson M."/>
            <person name="Poon T.W."/>
            <person name="Priest M."/>
            <person name="Roberts A."/>
            <person name="Saif S."/>
            <person name="Shea T."/>
            <person name="Sisk P."/>
            <person name="Sykes S."/>
            <person name="Wortman J."/>
            <person name="Nusbaum C."/>
            <person name="Birren B."/>
        </authorList>
    </citation>
    <scope>NUCLEOTIDE SEQUENCE [LARGE SCALE GENOMIC DNA]</scope>
    <source>
        <strain evidence="5 6">CBS 606.96</strain>
    </source>
</reference>
<evidence type="ECO:0000256" key="3">
    <source>
        <dbReference type="ARBA" id="ARBA00023242"/>
    </source>
</evidence>
<evidence type="ECO:0000256" key="2">
    <source>
        <dbReference type="ARBA" id="ARBA00009072"/>
    </source>
</evidence>
<dbReference type="AlphaFoldDB" id="W9XSE7"/>
<protein>
    <recommendedName>
        <fullName evidence="7">Nuclear protein DGCR14</fullName>
    </recommendedName>
</protein>
<proteinExistence type="inferred from homology"/>
<sequence>MAASTSPSPSPSTQAKAVVKRGPSQSNSNSNAVSLMPPPPFKRIKRPAKVLDEDEYTSALSDIIARDYFPGLLESQAQHEYLAALESGDESWIAEAAQKLRNAGAPAAHMRRSNNKGSNNHTARNTRFDNYGNGNGNTRFDNYGNGNGNGTPSATPRWGTTTPTSGGGGVRGGVADTPVGSYAGSDTPATRNVHDIGRGHGDAGEDVDGGGGLDTAGLSLGAFQAKYTSEDNESFNTLLDKQNLKRRQKHAYLWTQDQRVPSARLIAYREREAQLLLQQGEQGQVEEEVTASGGGGGGGGVAGSSSGLTLTSTSATNPNEKAVVPSMTTGATDARPARPDAWLIRRPDNSFMFPATSVDEDTPALQTVHEVKEQLSKAGPKHVVHANTRFPPVRYFDEPGPIPPSPSLNTEIIARRDAAAKGRPAASESSEFGFDVDAGSETPRVNGYAFVDEDEPETVHQPQTQLGPSYRDLLAGQVGADATPNPFKIGEIRRREELHLRMVDSQARRKRQSEKERESASGSGSRIGGMTPVAAAAGNMTPAARRLMEKLGARTPSSASSSGGRGGGGAAASRDMWTPVRTPRRKK</sequence>
<feature type="region of interest" description="Disordered" evidence="4">
    <location>
        <begin position="280"/>
        <end position="335"/>
    </location>
</feature>
<dbReference type="InterPro" id="IPR019148">
    <property type="entry name" value="Nuclear_protein_DGCR14_ESS-2"/>
</dbReference>
<dbReference type="RefSeq" id="XP_007736455.1">
    <property type="nucleotide sequence ID" value="XM_007738265.1"/>
</dbReference>
<feature type="compositionally biased region" description="Polar residues" evidence="4">
    <location>
        <begin position="115"/>
        <end position="125"/>
    </location>
</feature>
<comment type="subcellular location">
    <subcellularLocation>
        <location evidence="1">Nucleus</location>
    </subcellularLocation>
</comment>
<comment type="caution">
    <text evidence="5">The sequence shown here is derived from an EMBL/GenBank/DDBJ whole genome shotgun (WGS) entry which is preliminary data.</text>
</comment>
<dbReference type="PANTHER" id="PTHR12940">
    <property type="entry name" value="ES-2 PROTEIN - RELATED"/>
    <property type="match status" value="1"/>
</dbReference>
<feature type="compositionally biased region" description="Basic and acidic residues" evidence="4">
    <location>
        <begin position="490"/>
        <end position="502"/>
    </location>
</feature>